<keyword evidence="3" id="KW-0813">Transport</keyword>
<proteinExistence type="inferred from homology"/>
<comment type="caution">
    <text evidence="9">The sequence shown here is derived from an EMBL/GenBank/DDBJ whole genome shotgun (WGS) entry which is preliminary data.</text>
</comment>
<evidence type="ECO:0000256" key="6">
    <source>
        <dbReference type="ARBA" id="ARBA00022989"/>
    </source>
</evidence>
<feature type="transmembrane region" description="Helical" evidence="8">
    <location>
        <begin position="201"/>
        <end position="220"/>
    </location>
</feature>
<dbReference type="InterPro" id="IPR038770">
    <property type="entry name" value="Na+/solute_symporter_sf"/>
</dbReference>
<feature type="transmembrane region" description="Helical" evidence="8">
    <location>
        <begin position="72"/>
        <end position="94"/>
    </location>
</feature>
<evidence type="ECO:0000256" key="3">
    <source>
        <dbReference type="ARBA" id="ARBA00022448"/>
    </source>
</evidence>
<feature type="transmembrane region" description="Helical" evidence="8">
    <location>
        <begin position="165"/>
        <end position="189"/>
    </location>
</feature>
<keyword evidence="4" id="KW-1003">Cell membrane</keyword>
<evidence type="ECO:0000313" key="9">
    <source>
        <dbReference type="EMBL" id="TBW54884.1"/>
    </source>
</evidence>
<dbReference type="RefSeq" id="WP_131482243.1">
    <property type="nucleotide sequence ID" value="NZ_SJDL01000018.1"/>
</dbReference>
<keyword evidence="10" id="KW-1185">Reference proteome</keyword>
<gene>
    <name evidence="9" type="ORF">EZI54_12605</name>
</gene>
<reference evidence="9 10" key="1">
    <citation type="submission" date="2019-02" db="EMBL/GenBank/DDBJ databases">
        <title>Marinobacter halodurans sp. nov., a marine bacterium isolated from sea tidal flat.</title>
        <authorList>
            <person name="Yoo Y."/>
            <person name="Lee D.W."/>
            <person name="Kim B.S."/>
            <person name="Kim J.-J."/>
        </authorList>
    </citation>
    <scope>NUCLEOTIDE SEQUENCE [LARGE SCALE GENOMIC DNA]</scope>
    <source>
        <strain evidence="9 10">YJ-S3-2</strain>
    </source>
</reference>
<protein>
    <submittedName>
        <fullName evidence="9">AEC family transporter</fullName>
    </submittedName>
</protein>
<dbReference type="Proteomes" id="UP000313645">
    <property type="component" value="Unassembled WGS sequence"/>
</dbReference>
<evidence type="ECO:0000256" key="1">
    <source>
        <dbReference type="ARBA" id="ARBA00004651"/>
    </source>
</evidence>
<keyword evidence="7 8" id="KW-0472">Membrane</keyword>
<keyword evidence="6 8" id="KW-1133">Transmembrane helix</keyword>
<sequence>MSYLDHLLFSLSVTAPIFLVMATGWILRRIHWIDDAFVETGSRLVFNLALPALIITSLVNLDLDSLFSLRQVGFGVAVTLASFVLFWIFSAWWPGPGPDRGVFVQGAFRGNLGIIGIAVCASLYGNTGLAIGSVLLAGITLTYNVLSVYALTASEGRQRTSRRQIARGILLNPLIISILLGLTLAAFRIPVPDLVLTSAAYFGRMTLPLALLCVGATLSLDALSHGTVAAFVATALKLLVLPLVGTLAALPFGFSPLELGTLFAMFASPTATASYVMARTMGGNHQLAASIVALTTLLAPVSLSLGIYILRSLALI</sequence>
<organism evidence="9 10">
    <name type="scientific">Marinobacter halodurans</name>
    <dbReference type="NCBI Taxonomy" id="2528979"/>
    <lineage>
        <taxon>Bacteria</taxon>
        <taxon>Pseudomonadati</taxon>
        <taxon>Pseudomonadota</taxon>
        <taxon>Gammaproteobacteria</taxon>
        <taxon>Pseudomonadales</taxon>
        <taxon>Marinobacteraceae</taxon>
        <taxon>Marinobacter</taxon>
    </lineage>
</organism>
<feature type="transmembrane region" description="Helical" evidence="8">
    <location>
        <begin position="130"/>
        <end position="153"/>
    </location>
</feature>
<comment type="subcellular location">
    <subcellularLocation>
        <location evidence="1">Cell membrane</location>
        <topology evidence="1">Multi-pass membrane protein</topology>
    </subcellularLocation>
</comment>
<evidence type="ECO:0000256" key="5">
    <source>
        <dbReference type="ARBA" id="ARBA00022692"/>
    </source>
</evidence>
<dbReference type="Gene3D" id="1.20.1530.20">
    <property type="match status" value="1"/>
</dbReference>
<evidence type="ECO:0000256" key="4">
    <source>
        <dbReference type="ARBA" id="ARBA00022475"/>
    </source>
</evidence>
<dbReference type="EMBL" id="SJDL01000018">
    <property type="protein sequence ID" value="TBW54884.1"/>
    <property type="molecule type" value="Genomic_DNA"/>
</dbReference>
<evidence type="ECO:0000256" key="2">
    <source>
        <dbReference type="ARBA" id="ARBA00010145"/>
    </source>
</evidence>
<keyword evidence="5 8" id="KW-0812">Transmembrane</keyword>
<evidence type="ECO:0000256" key="7">
    <source>
        <dbReference type="ARBA" id="ARBA00023136"/>
    </source>
</evidence>
<feature type="transmembrane region" description="Helical" evidence="8">
    <location>
        <begin position="6"/>
        <end position="28"/>
    </location>
</feature>
<dbReference type="PANTHER" id="PTHR36838">
    <property type="entry name" value="AUXIN EFFLUX CARRIER FAMILY PROTEIN"/>
    <property type="match status" value="1"/>
</dbReference>
<evidence type="ECO:0000313" key="10">
    <source>
        <dbReference type="Proteomes" id="UP000313645"/>
    </source>
</evidence>
<dbReference type="PANTHER" id="PTHR36838:SF4">
    <property type="entry name" value="AUXIN EFFLUX CARRIER FAMILY PROTEIN"/>
    <property type="match status" value="1"/>
</dbReference>
<feature type="transmembrane region" description="Helical" evidence="8">
    <location>
        <begin position="40"/>
        <end position="60"/>
    </location>
</feature>
<evidence type="ECO:0000256" key="8">
    <source>
        <dbReference type="SAM" id="Phobius"/>
    </source>
</evidence>
<comment type="similarity">
    <text evidence="2">Belongs to the auxin efflux carrier (TC 2.A.69) family.</text>
</comment>
<accession>A0ABY1ZJE9</accession>
<dbReference type="InterPro" id="IPR004776">
    <property type="entry name" value="Mem_transp_PIN-like"/>
</dbReference>
<feature type="transmembrane region" description="Helical" evidence="8">
    <location>
        <begin position="227"/>
        <end position="253"/>
    </location>
</feature>
<feature type="transmembrane region" description="Helical" evidence="8">
    <location>
        <begin position="287"/>
        <end position="310"/>
    </location>
</feature>
<name>A0ABY1ZJE9_9GAMM</name>
<dbReference type="Pfam" id="PF03547">
    <property type="entry name" value="Mem_trans"/>
    <property type="match status" value="1"/>
</dbReference>
<feature type="transmembrane region" description="Helical" evidence="8">
    <location>
        <begin position="259"/>
        <end position="278"/>
    </location>
</feature>